<keyword evidence="4" id="KW-1185">Reference proteome</keyword>
<dbReference type="Gene3D" id="2.60.40.2880">
    <property type="entry name" value="MmpS1-5, C-terminal soluble domain"/>
    <property type="match status" value="1"/>
</dbReference>
<evidence type="ECO:0008006" key="5">
    <source>
        <dbReference type="Google" id="ProtNLM"/>
    </source>
</evidence>
<gene>
    <name evidence="3" type="ORF">L1O03_03835</name>
</gene>
<comment type="caution">
    <text evidence="3">The sequence shown here is derived from an EMBL/GenBank/DDBJ whole genome shotgun (WGS) entry which is preliminary data.</text>
</comment>
<feature type="compositionally biased region" description="Pro residues" evidence="1">
    <location>
        <begin position="13"/>
        <end position="24"/>
    </location>
</feature>
<evidence type="ECO:0000256" key="2">
    <source>
        <dbReference type="SAM" id="Phobius"/>
    </source>
</evidence>
<feature type="region of interest" description="Disordered" evidence="1">
    <location>
        <begin position="1"/>
        <end position="28"/>
    </location>
</feature>
<feature type="transmembrane region" description="Helical" evidence="2">
    <location>
        <begin position="42"/>
        <end position="65"/>
    </location>
</feature>
<evidence type="ECO:0000256" key="1">
    <source>
        <dbReference type="SAM" id="MobiDB-lite"/>
    </source>
</evidence>
<dbReference type="RefSeq" id="WP_236118121.1">
    <property type="nucleotide sequence ID" value="NZ_JAKGSI010000002.1"/>
</dbReference>
<name>A0A9X1QQE8_9CORY</name>
<accession>A0A9X1QQE8</accession>
<sequence>MTQPPNESTSPQQPEPQPQQPQQPQPQIQYVQAPKKPWYQRVGCLVSIGIVVVLILLLGGCMAMVGKVSEEVDKNLNAEHTITYAVTGDAQDGTVTYTVGDGDITQESGVAAGWTKDVTVKGILGANFTVTNGVFDEGTITCQILKDGTVLNENTASGAGTSATCSITSDDLKK</sequence>
<protein>
    <recommendedName>
        <fullName evidence="5">MmpS family membrane protein</fullName>
    </recommendedName>
</protein>
<keyword evidence="2" id="KW-1133">Transmembrane helix</keyword>
<evidence type="ECO:0000313" key="3">
    <source>
        <dbReference type="EMBL" id="MCF4006310.1"/>
    </source>
</evidence>
<keyword evidence="2" id="KW-0472">Membrane</keyword>
<reference evidence="3" key="1">
    <citation type="submission" date="2022-01" db="EMBL/GenBank/DDBJ databases">
        <title>Corynebacterium sp. nov isolated from isolated from the feces of the greater white-fronted geese (Anser albifrons) at Poyang Lake, PR China.</title>
        <authorList>
            <person name="Liu Q."/>
        </authorList>
    </citation>
    <scope>NUCLEOTIDE SEQUENCE</scope>
    <source>
        <strain evidence="3">JCM 32435</strain>
    </source>
</reference>
<keyword evidence="2" id="KW-0812">Transmembrane</keyword>
<dbReference type="Proteomes" id="UP001139336">
    <property type="component" value="Unassembled WGS sequence"/>
</dbReference>
<dbReference type="AlphaFoldDB" id="A0A9X1QQE8"/>
<evidence type="ECO:0000313" key="4">
    <source>
        <dbReference type="Proteomes" id="UP001139336"/>
    </source>
</evidence>
<dbReference type="InterPro" id="IPR038468">
    <property type="entry name" value="MmpS_C"/>
</dbReference>
<dbReference type="EMBL" id="JAKGSI010000002">
    <property type="protein sequence ID" value="MCF4006310.1"/>
    <property type="molecule type" value="Genomic_DNA"/>
</dbReference>
<organism evidence="3 4">
    <name type="scientific">Corynebacterium uropygiale</name>
    <dbReference type="NCBI Taxonomy" id="1775911"/>
    <lineage>
        <taxon>Bacteria</taxon>
        <taxon>Bacillati</taxon>
        <taxon>Actinomycetota</taxon>
        <taxon>Actinomycetes</taxon>
        <taxon>Mycobacteriales</taxon>
        <taxon>Corynebacteriaceae</taxon>
        <taxon>Corynebacterium</taxon>
    </lineage>
</organism>
<feature type="compositionally biased region" description="Low complexity" evidence="1">
    <location>
        <begin position="1"/>
        <end position="12"/>
    </location>
</feature>
<proteinExistence type="predicted"/>